<feature type="coiled-coil region" evidence="8">
    <location>
        <begin position="264"/>
        <end position="291"/>
    </location>
</feature>
<gene>
    <name evidence="9" type="ORF">F3168_15430</name>
</gene>
<keyword evidence="10" id="KW-1185">Reference proteome</keyword>
<evidence type="ECO:0000256" key="1">
    <source>
        <dbReference type="ARBA" id="ARBA00004442"/>
    </source>
</evidence>
<dbReference type="InterPro" id="IPR051906">
    <property type="entry name" value="TolC-like"/>
</dbReference>
<keyword evidence="3" id="KW-0813">Transport</keyword>
<evidence type="ECO:0000256" key="2">
    <source>
        <dbReference type="ARBA" id="ARBA00007613"/>
    </source>
</evidence>
<dbReference type="GO" id="GO:1990281">
    <property type="term" value="C:efflux pump complex"/>
    <property type="evidence" value="ECO:0007669"/>
    <property type="project" value="TreeGrafter"/>
</dbReference>
<keyword evidence="8" id="KW-0175">Coiled coil</keyword>
<dbReference type="GO" id="GO:0015562">
    <property type="term" value="F:efflux transmembrane transporter activity"/>
    <property type="evidence" value="ECO:0007669"/>
    <property type="project" value="InterPro"/>
</dbReference>
<evidence type="ECO:0000256" key="4">
    <source>
        <dbReference type="ARBA" id="ARBA00022452"/>
    </source>
</evidence>
<dbReference type="GO" id="GO:0009279">
    <property type="term" value="C:cell outer membrane"/>
    <property type="evidence" value="ECO:0007669"/>
    <property type="project" value="UniProtKB-SubCell"/>
</dbReference>
<dbReference type="InterPro" id="IPR010130">
    <property type="entry name" value="T1SS_OMP_TolC"/>
</dbReference>
<dbReference type="OrthoDB" id="9789368at2"/>
<name>A0A7C9KPN3_9SPHN</name>
<accession>A0A7C9KPN3</accession>
<dbReference type="InterPro" id="IPR003423">
    <property type="entry name" value="OMP_efflux"/>
</dbReference>
<keyword evidence="5" id="KW-0812">Transmembrane</keyword>
<keyword evidence="6" id="KW-0472">Membrane</keyword>
<reference evidence="9 10" key="1">
    <citation type="submission" date="2019-09" db="EMBL/GenBank/DDBJ databases">
        <title>Polymorphobacter sp. isolated from a lake in China.</title>
        <authorList>
            <person name="Liu Z."/>
        </authorList>
    </citation>
    <scope>NUCLEOTIDE SEQUENCE [LARGE SCALE GENOMIC DNA]</scope>
    <source>
        <strain evidence="9 10">D40P</strain>
    </source>
</reference>
<dbReference type="NCBIfam" id="TIGR01844">
    <property type="entry name" value="type_I_sec_TolC"/>
    <property type="match status" value="1"/>
</dbReference>
<protein>
    <submittedName>
        <fullName evidence="9">TolC family outer membrane protein</fullName>
    </submittedName>
</protein>
<dbReference type="GO" id="GO:0015288">
    <property type="term" value="F:porin activity"/>
    <property type="evidence" value="ECO:0007669"/>
    <property type="project" value="TreeGrafter"/>
</dbReference>
<organism evidence="9 10">
    <name type="scientific">Sandarakinorhabdus fusca</name>
    <dbReference type="NCBI Taxonomy" id="1439888"/>
    <lineage>
        <taxon>Bacteria</taxon>
        <taxon>Pseudomonadati</taxon>
        <taxon>Pseudomonadota</taxon>
        <taxon>Alphaproteobacteria</taxon>
        <taxon>Sphingomonadales</taxon>
        <taxon>Sphingosinicellaceae</taxon>
        <taxon>Sandarakinorhabdus</taxon>
    </lineage>
</organism>
<evidence type="ECO:0000256" key="5">
    <source>
        <dbReference type="ARBA" id="ARBA00022692"/>
    </source>
</evidence>
<keyword evidence="4" id="KW-1134">Transmembrane beta strand</keyword>
<comment type="caution">
    <text evidence="9">The sequence shown here is derived from an EMBL/GenBank/DDBJ whole genome shotgun (WGS) entry which is preliminary data.</text>
</comment>
<proteinExistence type="inferred from homology"/>
<dbReference type="PANTHER" id="PTHR30026:SF22">
    <property type="entry name" value="OUTER MEMBRANE EFFLUX PROTEIN"/>
    <property type="match status" value="1"/>
</dbReference>
<comment type="subcellular location">
    <subcellularLocation>
        <location evidence="1">Cell outer membrane</location>
    </subcellularLocation>
</comment>
<evidence type="ECO:0000256" key="8">
    <source>
        <dbReference type="SAM" id="Coils"/>
    </source>
</evidence>
<evidence type="ECO:0000256" key="7">
    <source>
        <dbReference type="ARBA" id="ARBA00023237"/>
    </source>
</evidence>
<dbReference type="SUPFAM" id="SSF56954">
    <property type="entry name" value="Outer membrane efflux proteins (OEP)"/>
    <property type="match status" value="1"/>
</dbReference>
<dbReference type="PANTHER" id="PTHR30026">
    <property type="entry name" value="OUTER MEMBRANE PROTEIN TOLC"/>
    <property type="match status" value="1"/>
</dbReference>
<comment type="similarity">
    <text evidence="2">Belongs to the outer membrane factor (OMF) (TC 1.B.17) family.</text>
</comment>
<dbReference type="EMBL" id="WIOL01000009">
    <property type="protein sequence ID" value="MQT18644.1"/>
    <property type="molecule type" value="Genomic_DNA"/>
</dbReference>
<evidence type="ECO:0000256" key="3">
    <source>
        <dbReference type="ARBA" id="ARBA00022448"/>
    </source>
</evidence>
<keyword evidence="7" id="KW-0998">Cell outer membrane</keyword>
<dbReference type="Proteomes" id="UP000481327">
    <property type="component" value="Unassembled WGS sequence"/>
</dbReference>
<dbReference type="Pfam" id="PF02321">
    <property type="entry name" value="OEP"/>
    <property type="match status" value="2"/>
</dbReference>
<evidence type="ECO:0000313" key="9">
    <source>
        <dbReference type="EMBL" id="MQT18644.1"/>
    </source>
</evidence>
<dbReference type="AlphaFoldDB" id="A0A7C9KPN3"/>
<evidence type="ECO:0000256" key="6">
    <source>
        <dbReference type="ARBA" id="ARBA00023136"/>
    </source>
</evidence>
<sequence length="564" mass="61317">MAGQPMPPMTWWCSKAPSRLCRRRSPRSWRPAAAPRRWCAMAPSAVPMPGRCWRTAASAGWRFWRLRRVRFRVSNGRAALPFDAKDQLMSPTRPYTALLLAAAIIAVPARADNLAAALEAAYEQNPDIAAQRALVRQSDEEIPQALAPARPQVGAQLTADQAALDAFTDNGRTYRAGLSLSQSLYRGGRTRSATTAAENRVLAARARLRATENQIVLNTVTAYADVLRFARVVELNRSQVNVLDRELQQSRDRFEVGDLTRTDVAQSQARLANAQSNLVVAENQYAAARQAYLRVVGRLPQDLEPLPPLPILPGNAGEAVDLARENAPNLLAARFDEAAARYDVTNLQQQRLPTVDMQLSGAYSRFEGGGGGANFVRQGSFITQDALVTATVPIWQRGLVGSQVRQAQQRRSQLAALITSTDRQTEESVVNSFNQLRAARAVIEANKVAADANALAAEGVKQENQVGTRTIIEVLNAEQERLNSEVNLVTARRDEQVAAYSLLSAVGAAEAVALGVPVERYDPTANTKRVRRLLGEGGDPNVPALPVPVADRATQSLVIGPPKP</sequence>
<evidence type="ECO:0000313" key="10">
    <source>
        <dbReference type="Proteomes" id="UP000481327"/>
    </source>
</evidence>
<dbReference type="Gene3D" id="1.20.1600.10">
    <property type="entry name" value="Outer membrane efflux proteins (OEP)"/>
    <property type="match status" value="1"/>
</dbReference>